<evidence type="ECO:0000313" key="1">
    <source>
        <dbReference type="EMBL" id="CAH3032386.1"/>
    </source>
</evidence>
<reference evidence="1 2" key="1">
    <citation type="submission" date="2022-05" db="EMBL/GenBank/DDBJ databases">
        <authorList>
            <consortium name="Genoscope - CEA"/>
            <person name="William W."/>
        </authorList>
    </citation>
    <scope>NUCLEOTIDE SEQUENCE [LARGE SCALE GENOMIC DNA]</scope>
</reference>
<evidence type="ECO:0000313" key="2">
    <source>
        <dbReference type="Proteomes" id="UP001159405"/>
    </source>
</evidence>
<protein>
    <submittedName>
        <fullName evidence="1">Uncharacterized protein</fullName>
    </submittedName>
</protein>
<accession>A0ABN8MN70</accession>
<keyword evidence="2" id="KW-1185">Reference proteome</keyword>
<name>A0ABN8MN70_9CNID</name>
<organism evidence="1 2">
    <name type="scientific">Porites lobata</name>
    <dbReference type="NCBI Taxonomy" id="104759"/>
    <lineage>
        <taxon>Eukaryota</taxon>
        <taxon>Metazoa</taxon>
        <taxon>Cnidaria</taxon>
        <taxon>Anthozoa</taxon>
        <taxon>Hexacorallia</taxon>
        <taxon>Scleractinia</taxon>
        <taxon>Fungiina</taxon>
        <taxon>Poritidae</taxon>
        <taxon>Porites</taxon>
    </lineage>
</organism>
<proteinExistence type="predicted"/>
<gene>
    <name evidence="1" type="ORF">PLOB_00000460</name>
</gene>
<comment type="caution">
    <text evidence="1">The sequence shown here is derived from an EMBL/GenBank/DDBJ whole genome shotgun (WGS) entry which is preliminary data.</text>
</comment>
<sequence length="80" mass="8844">MWTDELTGAVEQENFLLDKGRLKLKTVKKAFNASLVRISIGNVPCIVSSGECGFIPMRFVKGSTIQMSGHSKHQYNLSTV</sequence>
<dbReference type="Proteomes" id="UP001159405">
    <property type="component" value="Unassembled WGS sequence"/>
</dbReference>
<dbReference type="EMBL" id="CALNXK010000001">
    <property type="protein sequence ID" value="CAH3032386.1"/>
    <property type="molecule type" value="Genomic_DNA"/>
</dbReference>